<dbReference type="EMBL" id="BMAT01003210">
    <property type="protein sequence ID" value="GFS21891.1"/>
    <property type="molecule type" value="Genomic_DNA"/>
</dbReference>
<feature type="region of interest" description="Disordered" evidence="1">
    <location>
        <begin position="16"/>
        <end position="66"/>
    </location>
</feature>
<gene>
    <name evidence="2" type="ORF">ElyMa_001604400</name>
</gene>
<sequence>MERCTHLEKDSVIKSKRKRKRVGERDWKGREKCGWDDDDGGDDAEDDAAADDEDDDDEEEDDADDGMRMRLQLIEILIYSAKSHRRNFTYSVAHFPTQINFFSNFEVVFCCNIKHGWG</sequence>
<proteinExistence type="predicted"/>
<feature type="compositionally biased region" description="Basic and acidic residues" evidence="1">
    <location>
        <begin position="23"/>
        <end position="35"/>
    </location>
</feature>
<accession>A0AAV4JMV2</accession>
<evidence type="ECO:0000313" key="2">
    <source>
        <dbReference type="EMBL" id="GFS21891.1"/>
    </source>
</evidence>
<dbReference type="Proteomes" id="UP000762676">
    <property type="component" value="Unassembled WGS sequence"/>
</dbReference>
<keyword evidence="3" id="KW-1185">Reference proteome</keyword>
<evidence type="ECO:0000256" key="1">
    <source>
        <dbReference type="SAM" id="MobiDB-lite"/>
    </source>
</evidence>
<protein>
    <submittedName>
        <fullName evidence="2">Uncharacterized protein</fullName>
    </submittedName>
</protein>
<name>A0AAV4JMV2_9GAST</name>
<dbReference type="AlphaFoldDB" id="A0AAV4JMV2"/>
<evidence type="ECO:0000313" key="3">
    <source>
        <dbReference type="Proteomes" id="UP000762676"/>
    </source>
</evidence>
<comment type="caution">
    <text evidence="2">The sequence shown here is derived from an EMBL/GenBank/DDBJ whole genome shotgun (WGS) entry which is preliminary data.</text>
</comment>
<reference evidence="2 3" key="1">
    <citation type="journal article" date="2021" name="Elife">
        <title>Chloroplast acquisition without the gene transfer in kleptoplastic sea slugs, Plakobranchus ocellatus.</title>
        <authorList>
            <person name="Maeda T."/>
            <person name="Takahashi S."/>
            <person name="Yoshida T."/>
            <person name="Shimamura S."/>
            <person name="Takaki Y."/>
            <person name="Nagai Y."/>
            <person name="Toyoda A."/>
            <person name="Suzuki Y."/>
            <person name="Arimoto A."/>
            <person name="Ishii H."/>
            <person name="Satoh N."/>
            <person name="Nishiyama T."/>
            <person name="Hasebe M."/>
            <person name="Maruyama T."/>
            <person name="Minagawa J."/>
            <person name="Obokata J."/>
            <person name="Shigenobu S."/>
        </authorList>
    </citation>
    <scope>NUCLEOTIDE SEQUENCE [LARGE SCALE GENOMIC DNA]</scope>
</reference>
<feature type="compositionally biased region" description="Acidic residues" evidence="1">
    <location>
        <begin position="36"/>
        <end position="64"/>
    </location>
</feature>
<organism evidence="2 3">
    <name type="scientific">Elysia marginata</name>
    <dbReference type="NCBI Taxonomy" id="1093978"/>
    <lineage>
        <taxon>Eukaryota</taxon>
        <taxon>Metazoa</taxon>
        <taxon>Spiralia</taxon>
        <taxon>Lophotrochozoa</taxon>
        <taxon>Mollusca</taxon>
        <taxon>Gastropoda</taxon>
        <taxon>Heterobranchia</taxon>
        <taxon>Euthyneura</taxon>
        <taxon>Panpulmonata</taxon>
        <taxon>Sacoglossa</taxon>
        <taxon>Placobranchoidea</taxon>
        <taxon>Plakobranchidae</taxon>
        <taxon>Elysia</taxon>
    </lineage>
</organism>